<proteinExistence type="predicted"/>
<protein>
    <submittedName>
        <fullName evidence="1">Uncharacterized protein</fullName>
    </submittedName>
</protein>
<organism evidence="1">
    <name type="scientific">marine sediment metagenome</name>
    <dbReference type="NCBI Taxonomy" id="412755"/>
    <lineage>
        <taxon>unclassified sequences</taxon>
        <taxon>metagenomes</taxon>
        <taxon>ecological metagenomes</taxon>
    </lineage>
</organism>
<sequence>MNQWLIYFDGVVPSIGSNTWYGDPFHPPQRVDVQVIARVKADGDIGQTYGKHYYIWRDCMWIGVDQGGMDDYLMTYLKPQSVLYGRTMVRS</sequence>
<gene>
    <name evidence="1" type="ORF">LCGC14_2026970</name>
</gene>
<dbReference type="EMBL" id="LAZR01023525">
    <property type="protein sequence ID" value="KKL78222.1"/>
    <property type="molecule type" value="Genomic_DNA"/>
</dbReference>
<comment type="caution">
    <text evidence="1">The sequence shown here is derived from an EMBL/GenBank/DDBJ whole genome shotgun (WGS) entry which is preliminary data.</text>
</comment>
<feature type="non-terminal residue" evidence="1">
    <location>
        <position position="91"/>
    </location>
</feature>
<reference evidence="1" key="1">
    <citation type="journal article" date="2015" name="Nature">
        <title>Complex archaea that bridge the gap between prokaryotes and eukaryotes.</title>
        <authorList>
            <person name="Spang A."/>
            <person name="Saw J.H."/>
            <person name="Jorgensen S.L."/>
            <person name="Zaremba-Niedzwiedzka K."/>
            <person name="Martijn J."/>
            <person name="Lind A.E."/>
            <person name="van Eijk R."/>
            <person name="Schleper C."/>
            <person name="Guy L."/>
            <person name="Ettema T.J."/>
        </authorList>
    </citation>
    <scope>NUCLEOTIDE SEQUENCE</scope>
</reference>
<dbReference type="AlphaFoldDB" id="A0A0F9HSU7"/>
<evidence type="ECO:0000313" key="1">
    <source>
        <dbReference type="EMBL" id="KKL78222.1"/>
    </source>
</evidence>
<accession>A0A0F9HSU7</accession>
<name>A0A0F9HSU7_9ZZZZ</name>